<dbReference type="EMBL" id="JAIWQS010000003">
    <property type="protein sequence ID" value="KAJ8770170.1"/>
    <property type="molecule type" value="Genomic_DNA"/>
</dbReference>
<dbReference type="Pfam" id="PF13041">
    <property type="entry name" value="PPR_2"/>
    <property type="match status" value="1"/>
</dbReference>
<evidence type="ECO:0000313" key="3">
    <source>
        <dbReference type="EMBL" id="KAJ8770170.1"/>
    </source>
</evidence>
<dbReference type="PANTHER" id="PTHR47937">
    <property type="entry name" value="PLASTID TRANSCRIPTIONALLY ACTIVE CHROMOSOME 2-LIKE PROTEIN"/>
    <property type="match status" value="1"/>
</dbReference>
<dbReference type="InterPro" id="IPR011990">
    <property type="entry name" value="TPR-like_helical_dom_sf"/>
</dbReference>
<dbReference type="PANTHER" id="PTHR47937:SF1">
    <property type="entry name" value="OS03G0824100 PROTEIN"/>
    <property type="match status" value="1"/>
</dbReference>
<name>A0AAV8TT79_9ROSI</name>
<dbReference type="InterPro" id="IPR052308">
    <property type="entry name" value="PPR_domain-containing"/>
</dbReference>
<proteinExistence type="predicted"/>
<comment type="caution">
    <text evidence="3">The sequence shown here is derived from an EMBL/GenBank/DDBJ whole genome shotgun (WGS) entry which is preliminary data.</text>
</comment>
<organism evidence="3 4">
    <name type="scientific">Erythroxylum novogranatense</name>
    <dbReference type="NCBI Taxonomy" id="1862640"/>
    <lineage>
        <taxon>Eukaryota</taxon>
        <taxon>Viridiplantae</taxon>
        <taxon>Streptophyta</taxon>
        <taxon>Embryophyta</taxon>
        <taxon>Tracheophyta</taxon>
        <taxon>Spermatophyta</taxon>
        <taxon>Magnoliopsida</taxon>
        <taxon>eudicotyledons</taxon>
        <taxon>Gunneridae</taxon>
        <taxon>Pentapetalae</taxon>
        <taxon>rosids</taxon>
        <taxon>fabids</taxon>
        <taxon>Malpighiales</taxon>
        <taxon>Erythroxylaceae</taxon>
        <taxon>Erythroxylum</taxon>
    </lineage>
</organism>
<evidence type="ECO:0000256" key="2">
    <source>
        <dbReference type="PROSITE-ProRule" id="PRU00708"/>
    </source>
</evidence>
<dbReference type="PROSITE" id="PS51375">
    <property type="entry name" value="PPR"/>
    <property type="match status" value="2"/>
</dbReference>
<keyword evidence="1" id="KW-0677">Repeat</keyword>
<dbReference type="Proteomes" id="UP001159364">
    <property type="component" value="Linkage Group LG03"/>
</dbReference>
<dbReference type="GO" id="GO:0009507">
    <property type="term" value="C:chloroplast"/>
    <property type="evidence" value="ECO:0007669"/>
    <property type="project" value="TreeGrafter"/>
</dbReference>
<feature type="repeat" description="PPR" evidence="2">
    <location>
        <begin position="18"/>
        <end position="52"/>
    </location>
</feature>
<feature type="repeat" description="PPR" evidence="2">
    <location>
        <begin position="53"/>
        <end position="87"/>
    </location>
</feature>
<dbReference type="NCBIfam" id="TIGR00756">
    <property type="entry name" value="PPR"/>
    <property type="match status" value="2"/>
</dbReference>
<gene>
    <name evidence="3" type="ORF">K2173_011505</name>
</gene>
<accession>A0AAV8TT79</accession>
<sequence length="180" mass="20597">MRGMMMFLRDESKQHEANATTYNILIQLFGEGGYFKEAVTVFNDMVEENIEINMGTYEGLIFSFVKGGMYEDARKILFYISENEIVPSIIKAYRQAALYKEVVMLNTVNEMGGMPIIKTFNLLIYMCTKGYKQSGKFEEDIKAYVEMEKVHFEHPETLGSNSDISVNLRSCFALLALALK</sequence>
<dbReference type="GO" id="GO:0042793">
    <property type="term" value="P:plastid transcription"/>
    <property type="evidence" value="ECO:0007669"/>
    <property type="project" value="TreeGrafter"/>
</dbReference>
<evidence type="ECO:0000313" key="4">
    <source>
        <dbReference type="Proteomes" id="UP001159364"/>
    </source>
</evidence>
<dbReference type="InterPro" id="IPR002885">
    <property type="entry name" value="PPR_rpt"/>
</dbReference>
<keyword evidence="4" id="KW-1185">Reference proteome</keyword>
<reference evidence="3 4" key="1">
    <citation type="submission" date="2021-09" db="EMBL/GenBank/DDBJ databases">
        <title>Genomic insights and catalytic innovation underlie evolution of tropane alkaloids biosynthesis.</title>
        <authorList>
            <person name="Wang Y.-J."/>
            <person name="Tian T."/>
            <person name="Huang J.-P."/>
            <person name="Huang S.-X."/>
        </authorList>
    </citation>
    <scope>NUCLEOTIDE SEQUENCE [LARGE SCALE GENOMIC DNA]</scope>
    <source>
        <strain evidence="3">KIB-2018</strain>
        <tissue evidence="3">Leaf</tissue>
    </source>
</reference>
<dbReference type="AlphaFoldDB" id="A0AAV8TT79"/>
<evidence type="ECO:0008006" key="5">
    <source>
        <dbReference type="Google" id="ProtNLM"/>
    </source>
</evidence>
<evidence type="ECO:0000256" key="1">
    <source>
        <dbReference type="ARBA" id="ARBA00022737"/>
    </source>
</evidence>
<dbReference type="Gene3D" id="1.25.40.10">
    <property type="entry name" value="Tetratricopeptide repeat domain"/>
    <property type="match status" value="1"/>
</dbReference>
<protein>
    <recommendedName>
        <fullName evidence="5">Pentatricopeptide repeat-containing protein</fullName>
    </recommendedName>
</protein>